<evidence type="ECO:0000259" key="2">
    <source>
        <dbReference type="Pfam" id="PF00501"/>
    </source>
</evidence>
<comment type="caution">
    <text evidence="4">The sequence shown here is derived from an EMBL/GenBank/DDBJ whole genome shotgun (WGS) entry which is preliminary data.</text>
</comment>
<dbReference type="InterPro" id="IPR045851">
    <property type="entry name" value="AMP-bd_C_sf"/>
</dbReference>
<feature type="compositionally biased region" description="Gly residues" evidence="1">
    <location>
        <begin position="145"/>
        <end position="160"/>
    </location>
</feature>
<evidence type="ECO:0000313" key="5">
    <source>
        <dbReference type="Proteomes" id="UP001550853"/>
    </source>
</evidence>
<dbReference type="RefSeq" id="WP_359041798.1">
    <property type="nucleotide sequence ID" value="NZ_JBEZVI010000019.1"/>
</dbReference>
<evidence type="ECO:0000313" key="4">
    <source>
        <dbReference type="EMBL" id="MEU3712808.1"/>
    </source>
</evidence>
<dbReference type="PANTHER" id="PTHR43201">
    <property type="entry name" value="ACYL-COA SYNTHETASE"/>
    <property type="match status" value="1"/>
</dbReference>
<dbReference type="Proteomes" id="UP001550853">
    <property type="component" value="Unassembled WGS sequence"/>
</dbReference>
<dbReference type="InterPro" id="IPR042099">
    <property type="entry name" value="ANL_N_sf"/>
</dbReference>
<dbReference type="Pfam" id="PF13193">
    <property type="entry name" value="AMP-binding_C"/>
    <property type="match status" value="1"/>
</dbReference>
<proteinExistence type="predicted"/>
<dbReference type="Pfam" id="PF00501">
    <property type="entry name" value="AMP-binding"/>
    <property type="match status" value="1"/>
</dbReference>
<dbReference type="InterPro" id="IPR000873">
    <property type="entry name" value="AMP-dep_synth/lig_dom"/>
</dbReference>
<name>A0ABV2Z4A1_9ACTN</name>
<protein>
    <submittedName>
        <fullName evidence="4">Class I adenylate-forming enzyme family protein</fullName>
    </submittedName>
</protein>
<feature type="domain" description="AMP-dependent synthetase/ligase" evidence="2">
    <location>
        <begin position="15"/>
        <end position="400"/>
    </location>
</feature>
<dbReference type="EMBL" id="JBEZVI010000019">
    <property type="protein sequence ID" value="MEU3712808.1"/>
    <property type="molecule type" value="Genomic_DNA"/>
</dbReference>
<organism evidence="4 5">
    <name type="scientific">Streptomyces catenulae</name>
    <dbReference type="NCBI Taxonomy" id="66875"/>
    <lineage>
        <taxon>Bacteria</taxon>
        <taxon>Bacillati</taxon>
        <taxon>Actinomycetota</taxon>
        <taxon>Actinomycetes</taxon>
        <taxon>Kitasatosporales</taxon>
        <taxon>Streptomycetaceae</taxon>
        <taxon>Streptomyces</taxon>
    </lineage>
</organism>
<dbReference type="PANTHER" id="PTHR43201:SF32">
    <property type="entry name" value="2-SUCCINYLBENZOATE--COA LIGASE, CHLOROPLASTIC_PEROXISOMAL"/>
    <property type="match status" value="1"/>
</dbReference>
<dbReference type="Gene3D" id="3.40.50.12780">
    <property type="entry name" value="N-terminal domain of ligase-like"/>
    <property type="match status" value="1"/>
</dbReference>
<evidence type="ECO:0000259" key="3">
    <source>
        <dbReference type="Pfam" id="PF13193"/>
    </source>
</evidence>
<dbReference type="Gene3D" id="3.30.300.30">
    <property type="match status" value="1"/>
</dbReference>
<gene>
    <name evidence="4" type="ORF">AB0E61_22275</name>
</gene>
<sequence length="554" mass="57661">MFESGRVQTLWELVEYRAGASPGAPMFFDAEGRRITFAQAREAALRVAAGLWEQGVRAGTRVAWQLPTRIGTVLVSLALARLGAVQIPVLHLLREREVGFILAESAAAFVLVPGVWRGTDFTARARAVAGAGVRVLTAAEEESSGGPGRGVGAPSGGPGREFGLPTGDPGVLPPPPAPPLPGTAAPTAWIYYTSGTTAAPKGVEHTDATLIAGGFGLATALGMTADDIGSIAFPYAHIAGPDYLVAMLAGGFPAVVLDAFRPDAAAAVYRRYGVTMAGGSTAFYQAFLDASRHRRQERPDAGPLLPSLRLLSGGGAPLPAELYAETVAELGCALVHGYGMTECPMITMGTPYDRDEQLARTVGRPVAGATVRIVRPDGAAAATGESGEVRVKGPMLFRRYTDPALTAAAFDADGYFRTGDLGHLRPDGHLVLTGRLKDIIIRKGENISAQEVEELVRTYPGVAEAAVIGLPDRSRGERVCAVVTLAPAAAPPTLAALTAHLRAAGLMTQKLPEQLEIADALPRGGPLSKVLKTALRERYGERCGEGDGEGVAGG</sequence>
<reference evidence="4 5" key="1">
    <citation type="submission" date="2024-06" db="EMBL/GenBank/DDBJ databases">
        <title>The Natural Products Discovery Center: Release of the First 8490 Sequenced Strains for Exploring Actinobacteria Biosynthetic Diversity.</title>
        <authorList>
            <person name="Kalkreuter E."/>
            <person name="Kautsar S.A."/>
            <person name="Yang D."/>
            <person name="Bader C.D."/>
            <person name="Teijaro C.N."/>
            <person name="Fluegel L."/>
            <person name="Davis C.M."/>
            <person name="Simpson J.R."/>
            <person name="Lauterbach L."/>
            <person name="Steele A.D."/>
            <person name="Gui C."/>
            <person name="Meng S."/>
            <person name="Li G."/>
            <person name="Viehrig K."/>
            <person name="Ye F."/>
            <person name="Su P."/>
            <person name="Kiefer A.F."/>
            <person name="Nichols A."/>
            <person name="Cepeda A.J."/>
            <person name="Yan W."/>
            <person name="Fan B."/>
            <person name="Jiang Y."/>
            <person name="Adhikari A."/>
            <person name="Zheng C.-J."/>
            <person name="Schuster L."/>
            <person name="Cowan T.M."/>
            <person name="Smanski M.J."/>
            <person name="Chevrette M.G."/>
            <person name="De Carvalho L.P.S."/>
            <person name="Shen B."/>
        </authorList>
    </citation>
    <scope>NUCLEOTIDE SEQUENCE [LARGE SCALE GENOMIC DNA]</scope>
    <source>
        <strain evidence="4 5">NPDC033039</strain>
    </source>
</reference>
<accession>A0ABV2Z4A1</accession>
<evidence type="ECO:0000256" key="1">
    <source>
        <dbReference type="SAM" id="MobiDB-lite"/>
    </source>
</evidence>
<dbReference type="SUPFAM" id="SSF56801">
    <property type="entry name" value="Acetyl-CoA synthetase-like"/>
    <property type="match status" value="1"/>
</dbReference>
<keyword evidence="5" id="KW-1185">Reference proteome</keyword>
<feature type="domain" description="AMP-binding enzyme C-terminal" evidence="3">
    <location>
        <begin position="451"/>
        <end position="523"/>
    </location>
</feature>
<feature type="region of interest" description="Disordered" evidence="1">
    <location>
        <begin position="139"/>
        <end position="179"/>
    </location>
</feature>
<dbReference type="InterPro" id="IPR025110">
    <property type="entry name" value="AMP-bd_C"/>
</dbReference>